<evidence type="ECO:0000256" key="1">
    <source>
        <dbReference type="SAM" id="MobiDB-lite"/>
    </source>
</evidence>
<keyword evidence="3" id="KW-1185">Reference proteome</keyword>
<evidence type="ECO:0000313" key="2">
    <source>
        <dbReference type="EMBL" id="KZS88299.1"/>
    </source>
</evidence>
<protein>
    <submittedName>
        <fullName evidence="2">Uncharacterized protein</fullName>
    </submittedName>
</protein>
<gene>
    <name evidence="2" type="ORF">SISNIDRAFT_470293</name>
</gene>
<organism evidence="2 3">
    <name type="scientific">Sistotremastrum niveocremeum HHB9708</name>
    <dbReference type="NCBI Taxonomy" id="1314777"/>
    <lineage>
        <taxon>Eukaryota</taxon>
        <taxon>Fungi</taxon>
        <taxon>Dikarya</taxon>
        <taxon>Basidiomycota</taxon>
        <taxon>Agaricomycotina</taxon>
        <taxon>Agaricomycetes</taxon>
        <taxon>Sistotremastrales</taxon>
        <taxon>Sistotremastraceae</taxon>
        <taxon>Sertulicium</taxon>
        <taxon>Sertulicium niveocremeum</taxon>
    </lineage>
</organism>
<dbReference type="EMBL" id="KV419438">
    <property type="protein sequence ID" value="KZS88299.1"/>
    <property type="molecule type" value="Genomic_DNA"/>
</dbReference>
<feature type="region of interest" description="Disordered" evidence="1">
    <location>
        <begin position="84"/>
        <end position="121"/>
    </location>
</feature>
<feature type="compositionally biased region" description="Basic residues" evidence="1">
    <location>
        <begin position="84"/>
        <end position="98"/>
    </location>
</feature>
<feature type="compositionally biased region" description="Basic and acidic residues" evidence="1">
    <location>
        <begin position="111"/>
        <end position="121"/>
    </location>
</feature>
<proteinExistence type="predicted"/>
<evidence type="ECO:0000313" key="3">
    <source>
        <dbReference type="Proteomes" id="UP000076722"/>
    </source>
</evidence>
<name>A0A164P2S6_9AGAM</name>
<reference evidence="2 3" key="1">
    <citation type="journal article" date="2016" name="Mol. Biol. Evol.">
        <title>Comparative Genomics of Early-Diverging Mushroom-Forming Fungi Provides Insights into the Origins of Lignocellulose Decay Capabilities.</title>
        <authorList>
            <person name="Nagy L.G."/>
            <person name="Riley R."/>
            <person name="Tritt A."/>
            <person name="Adam C."/>
            <person name="Daum C."/>
            <person name="Floudas D."/>
            <person name="Sun H."/>
            <person name="Yadav J.S."/>
            <person name="Pangilinan J."/>
            <person name="Larsson K.H."/>
            <person name="Matsuura K."/>
            <person name="Barry K."/>
            <person name="Labutti K."/>
            <person name="Kuo R."/>
            <person name="Ohm R.A."/>
            <person name="Bhattacharya S.S."/>
            <person name="Shirouzu T."/>
            <person name="Yoshinaga Y."/>
            <person name="Martin F.M."/>
            <person name="Grigoriev I.V."/>
            <person name="Hibbett D.S."/>
        </authorList>
    </citation>
    <scope>NUCLEOTIDE SEQUENCE [LARGE SCALE GENOMIC DNA]</scope>
    <source>
        <strain evidence="2 3">HHB9708</strain>
    </source>
</reference>
<dbReference type="Proteomes" id="UP000076722">
    <property type="component" value="Unassembled WGS sequence"/>
</dbReference>
<accession>A0A164P2S6</accession>
<sequence length="243" mass="27368">MSESFRASHYITHPRPSFRGPTILIGNSVWALVRISSPSFEWDISCTCSDCIFFLASTSVPSPSSSTSIASAEPRVGDAYSSHYRKLAPKPQGRRGRPKQTTVAEVDPAYDETRDLEKQRARDLQSQLIVWDMKRDASLSHRAPRPQEQEPRPFLWLNPQTGQNSVHALQTPPPSSSVHMSHPTIPHAPTPISQTGDMHQTLPHLQEHFSSTLDAWNPGDAGDRNKKIVPRYSPYDWERPRNL</sequence>
<dbReference type="AlphaFoldDB" id="A0A164P2S6"/>